<dbReference type="GO" id="GO:0016881">
    <property type="term" value="F:acid-amino acid ligase activity"/>
    <property type="evidence" value="ECO:0007669"/>
    <property type="project" value="UniProtKB-UniRule"/>
</dbReference>
<feature type="binding site" evidence="8">
    <location>
        <position position="195"/>
    </location>
    <ligand>
        <name>UDP-N-acetyl-alpha-D-muramoyl-L-alanyl-D-glutamate</name>
        <dbReference type="ChEBI" id="CHEBI:83900"/>
    </ligand>
</feature>
<evidence type="ECO:0000313" key="13">
    <source>
        <dbReference type="EMBL" id="MRX55084.1"/>
    </source>
</evidence>
<feature type="binding site" evidence="8">
    <location>
        <begin position="117"/>
        <end position="123"/>
    </location>
    <ligand>
        <name>ATP</name>
        <dbReference type="ChEBI" id="CHEBI:30616"/>
    </ligand>
</feature>
<dbReference type="PANTHER" id="PTHR23135">
    <property type="entry name" value="MUR LIGASE FAMILY MEMBER"/>
    <property type="match status" value="1"/>
</dbReference>
<dbReference type="InterPro" id="IPR000713">
    <property type="entry name" value="Mur_ligase_N"/>
</dbReference>
<evidence type="ECO:0000256" key="3">
    <source>
        <dbReference type="ARBA" id="ARBA00022618"/>
    </source>
</evidence>
<evidence type="ECO:0000259" key="11">
    <source>
        <dbReference type="Pfam" id="PF02875"/>
    </source>
</evidence>
<keyword evidence="8" id="KW-0963">Cytoplasm</keyword>
<dbReference type="GO" id="GO:0009252">
    <property type="term" value="P:peptidoglycan biosynthetic process"/>
    <property type="evidence" value="ECO:0007669"/>
    <property type="project" value="UniProtKB-UniRule"/>
</dbReference>
<keyword evidence="8 13" id="KW-0436">Ligase</keyword>
<evidence type="ECO:0000256" key="6">
    <source>
        <dbReference type="ARBA" id="ARBA00023306"/>
    </source>
</evidence>
<protein>
    <recommendedName>
        <fullName evidence="8">UDP-N-acetylmuramyl-tripeptide synthetase</fullName>
        <ecNumber evidence="8">6.3.2.-</ecNumber>
    </recommendedName>
    <alternativeName>
        <fullName evidence="8">UDP-MurNAc-tripeptide synthetase</fullName>
    </alternativeName>
</protein>
<feature type="domain" description="Mur ligase central" evidence="12">
    <location>
        <begin position="115"/>
        <end position="317"/>
    </location>
</feature>
<evidence type="ECO:0000259" key="10">
    <source>
        <dbReference type="Pfam" id="PF01225"/>
    </source>
</evidence>
<feature type="binding site" evidence="8">
    <location>
        <position position="197"/>
    </location>
    <ligand>
        <name>UDP-N-acetyl-alpha-D-muramoyl-L-alanyl-D-glutamate</name>
        <dbReference type="ChEBI" id="CHEBI:83900"/>
    </ligand>
</feature>
<feature type="modified residue" description="N6-carboxylysine" evidence="8">
    <location>
        <position position="229"/>
    </location>
</feature>
<dbReference type="Pfam" id="PF01225">
    <property type="entry name" value="Mur_ligase"/>
    <property type="match status" value="1"/>
</dbReference>
<dbReference type="PANTHER" id="PTHR23135:SF4">
    <property type="entry name" value="UDP-N-ACETYLMURAMOYL-L-ALANYL-D-GLUTAMATE--2,6-DIAMINOPIMELATE LIGASE MURE HOMOLOG, CHLOROPLASTIC"/>
    <property type="match status" value="1"/>
</dbReference>
<dbReference type="Gene3D" id="3.40.1190.10">
    <property type="entry name" value="Mur-like, catalytic domain"/>
    <property type="match status" value="1"/>
</dbReference>
<evidence type="ECO:0000256" key="9">
    <source>
        <dbReference type="RuleBase" id="RU004135"/>
    </source>
</evidence>
<dbReference type="SUPFAM" id="SSF53623">
    <property type="entry name" value="MurD-like peptide ligases, catalytic domain"/>
    <property type="match status" value="1"/>
</dbReference>
<keyword evidence="3 8" id="KW-0132">Cell division</keyword>
<keyword evidence="6 8" id="KW-0131">Cell cycle</keyword>
<evidence type="ECO:0000256" key="8">
    <source>
        <dbReference type="HAMAP-Rule" id="MF_00208"/>
    </source>
</evidence>
<keyword evidence="8" id="KW-0067">ATP-binding</keyword>
<evidence type="ECO:0000256" key="5">
    <source>
        <dbReference type="ARBA" id="ARBA00022984"/>
    </source>
</evidence>
<evidence type="ECO:0000259" key="12">
    <source>
        <dbReference type="Pfam" id="PF08245"/>
    </source>
</evidence>
<dbReference type="GO" id="GO:0051301">
    <property type="term" value="P:cell division"/>
    <property type="evidence" value="ECO:0007669"/>
    <property type="project" value="UniProtKB-KW"/>
</dbReference>
<keyword evidence="5 8" id="KW-0573">Peptidoglycan synthesis</keyword>
<comment type="cofactor">
    <cofactor evidence="8">
        <name>Mg(2+)</name>
        <dbReference type="ChEBI" id="CHEBI:18420"/>
    </cofactor>
</comment>
<dbReference type="Gene3D" id="3.90.190.20">
    <property type="entry name" value="Mur ligase, C-terminal domain"/>
    <property type="match status" value="1"/>
</dbReference>
<comment type="similarity">
    <text evidence="2 8">Belongs to the MurCDEF family. MurE subfamily.</text>
</comment>
<keyword evidence="8" id="KW-0547">Nucleotide-binding</keyword>
<feature type="binding site" evidence="8">
    <location>
        <position position="189"/>
    </location>
    <ligand>
        <name>UDP-N-acetyl-alpha-D-muramoyl-L-alanyl-D-glutamate</name>
        <dbReference type="ChEBI" id="CHEBI:83900"/>
    </ligand>
</feature>
<comment type="caution">
    <text evidence="13">The sequence shown here is derived from an EMBL/GenBank/DDBJ whole genome shotgun (WGS) entry which is preliminary data.</text>
</comment>
<reference evidence="13 14" key="1">
    <citation type="submission" date="2019-11" db="EMBL/GenBank/DDBJ databases">
        <title>Bacillus idriensis genome.</title>
        <authorList>
            <person name="Konopka E.N."/>
            <person name="Newman J.D."/>
        </authorList>
    </citation>
    <scope>NUCLEOTIDE SEQUENCE [LARGE SCALE GENOMIC DNA]</scope>
    <source>
        <strain evidence="13 14">DSM 19097</strain>
    </source>
</reference>
<dbReference type="Gene3D" id="3.40.1390.10">
    <property type="entry name" value="MurE/MurF, N-terminal domain"/>
    <property type="match status" value="1"/>
</dbReference>
<dbReference type="EC" id="6.3.2.-" evidence="8"/>
<dbReference type="AlphaFoldDB" id="A0A6I2MCL0"/>
<dbReference type="SUPFAM" id="SSF53244">
    <property type="entry name" value="MurD-like peptide ligases, peptide-binding domain"/>
    <property type="match status" value="1"/>
</dbReference>
<keyword evidence="7 8" id="KW-0961">Cell wall biogenesis/degradation</keyword>
<dbReference type="SUPFAM" id="SSF63418">
    <property type="entry name" value="MurE/MurF N-terminal domain"/>
    <property type="match status" value="1"/>
</dbReference>
<dbReference type="NCBIfam" id="NF001126">
    <property type="entry name" value="PRK00139.1-4"/>
    <property type="match status" value="1"/>
</dbReference>
<dbReference type="RefSeq" id="WP_154318986.1">
    <property type="nucleotide sequence ID" value="NZ_CAJGAA010000004.1"/>
</dbReference>
<dbReference type="HAMAP" id="MF_00208">
    <property type="entry name" value="MurE"/>
    <property type="match status" value="1"/>
</dbReference>
<keyword evidence="14" id="KW-1185">Reference proteome</keyword>
<dbReference type="GO" id="GO:0005737">
    <property type="term" value="C:cytoplasm"/>
    <property type="evidence" value="ECO:0007669"/>
    <property type="project" value="UniProtKB-SubCell"/>
</dbReference>
<feature type="domain" description="Mur ligase C-terminal" evidence="11">
    <location>
        <begin position="340"/>
        <end position="466"/>
    </location>
</feature>
<organism evidence="13 14">
    <name type="scientific">Metabacillus idriensis</name>
    <dbReference type="NCBI Taxonomy" id="324768"/>
    <lineage>
        <taxon>Bacteria</taxon>
        <taxon>Bacillati</taxon>
        <taxon>Bacillota</taxon>
        <taxon>Bacilli</taxon>
        <taxon>Bacillales</taxon>
        <taxon>Bacillaceae</taxon>
        <taxon>Metabacillus</taxon>
    </lineage>
</organism>
<comment type="PTM">
    <text evidence="8">Carboxylation is probably crucial for Mg(2+) binding and, consequently, for the gamma-phosphate positioning of ATP.</text>
</comment>
<dbReference type="InterPro" id="IPR035911">
    <property type="entry name" value="MurE/MurF_N"/>
</dbReference>
<dbReference type="InterPro" id="IPR005761">
    <property type="entry name" value="UDP-N-AcMur-Glu-dNH2Pim_ligase"/>
</dbReference>
<dbReference type="GO" id="GO:0000287">
    <property type="term" value="F:magnesium ion binding"/>
    <property type="evidence" value="ECO:0007669"/>
    <property type="project" value="UniProtKB-UniRule"/>
</dbReference>
<dbReference type="InterPro" id="IPR036615">
    <property type="entry name" value="Mur_ligase_C_dom_sf"/>
</dbReference>
<accession>A0A6I2MCL0</accession>
<comment type="pathway">
    <text evidence="1 8 9">Cell wall biogenesis; peptidoglycan biosynthesis.</text>
</comment>
<dbReference type="GO" id="GO:0071555">
    <property type="term" value="P:cell wall organization"/>
    <property type="evidence" value="ECO:0007669"/>
    <property type="project" value="UniProtKB-KW"/>
</dbReference>
<proteinExistence type="inferred from homology"/>
<dbReference type="InterPro" id="IPR036565">
    <property type="entry name" value="Mur-like_cat_sf"/>
</dbReference>
<dbReference type="EMBL" id="WKKF01000003">
    <property type="protein sequence ID" value="MRX55084.1"/>
    <property type="molecule type" value="Genomic_DNA"/>
</dbReference>
<feature type="domain" description="Mur ligase N-terminal catalytic" evidence="10">
    <location>
        <begin position="24"/>
        <end position="102"/>
    </location>
</feature>
<keyword evidence="4 8" id="KW-0133">Cell shape</keyword>
<dbReference type="NCBIfam" id="TIGR01085">
    <property type="entry name" value="murE"/>
    <property type="match status" value="1"/>
</dbReference>
<keyword evidence="8" id="KW-0460">Magnesium</keyword>
<dbReference type="Pfam" id="PF08245">
    <property type="entry name" value="Mur_ligase_M"/>
    <property type="match status" value="1"/>
</dbReference>
<gene>
    <name evidence="8" type="primary">murE</name>
    <name evidence="13" type="ORF">GJU41_13970</name>
</gene>
<sequence>MIIQFDQLENLTLQHIFGQASQNITSLAFHSKQVKPGALFFSMKGEEHDGHQYIDEALANGAAAVIGTSFEKLGQLSRDYPDHTFILAEDVRETMALFAKRFHNHSDEKLKTIGVTGTNGKTTVAAYVRSLLTLLDLPAGSIGTTGIWASTHKLSYKKSTPTTPESTDLHQIFHDLAELGDKAAVMEVSSIATDQKRVHGIEFDAAILTNFSEEHLEYHKTIDHYKKCKLALFDQAKSAVINLDDMDMGLELAQTYSGKKITYSLSPVSGADISADNIQFSDIGTNFDLSYNGKIHKATAPIFGTYNIANALAAIGTALLFNYRMEDILRFLPMLESPEGRFQVITGPDNKKIILDYAHTPVALTRLVEEVKKMEYNRLIVMIAGIGIRDFNKMPKMAAAIEGHADEVIVTVDHPGHHDPQIIIDQVMKGFSQPKAPNIKAALTRKEGVIASLAAGEPDDIILLTSGCINGAQIVKGKEIPHSDEEIIESHYQSYYHDCHELEA</sequence>
<evidence type="ECO:0000313" key="14">
    <source>
        <dbReference type="Proteomes" id="UP000441585"/>
    </source>
</evidence>
<dbReference type="InterPro" id="IPR013221">
    <property type="entry name" value="Mur_ligase_cen"/>
</dbReference>
<dbReference type="InterPro" id="IPR004101">
    <property type="entry name" value="Mur_ligase_C"/>
</dbReference>
<dbReference type="GO" id="GO:0005524">
    <property type="term" value="F:ATP binding"/>
    <property type="evidence" value="ECO:0007669"/>
    <property type="project" value="UniProtKB-UniRule"/>
</dbReference>
<dbReference type="GO" id="GO:0008360">
    <property type="term" value="P:regulation of cell shape"/>
    <property type="evidence" value="ECO:0007669"/>
    <property type="project" value="UniProtKB-KW"/>
</dbReference>
<evidence type="ECO:0000256" key="1">
    <source>
        <dbReference type="ARBA" id="ARBA00004752"/>
    </source>
</evidence>
<name>A0A6I2MCL0_9BACI</name>
<comment type="caution">
    <text evidence="8">Lacks conserved residue(s) required for the propagation of feature annotation.</text>
</comment>
<feature type="binding site" evidence="8">
    <location>
        <begin position="162"/>
        <end position="163"/>
    </location>
    <ligand>
        <name>UDP-N-acetyl-alpha-D-muramoyl-L-alanyl-D-glutamate</name>
        <dbReference type="ChEBI" id="CHEBI:83900"/>
    </ligand>
</feature>
<dbReference type="Proteomes" id="UP000441585">
    <property type="component" value="Unassembled WGS sequence"/>
</dbReference>
<dbReference type="Pfam" id="PF02875">
    <property type="entry name" value="Mur_ligase_C"/>
    <property type="match status" value="1"/>
</dbReference>
<evidence type="ECO:0000256" key="2">
    <source>
        <dbReference type="ARBA" id="ARBA00005898"/>
    </source>
</evidence>
<comment type="function">
    <text evidence="8">Catalyzes the addition of an amino acid to the nucleotide precursor UDP-N-acetylmuramoyl-L-alanyl-D-glutamate (UMAG) in the biosynthesis of bacterial cell-wall peptidoglycan.</text>
</comment>
<evidence type="ECO:0000256" key="4">
    <source>
        <dbReference type="ARBA" id="ARBA00022960"/>
    </source>
</evidence>
<feature type="binding site" evidence="8">
    <location>
        <position position="31"/>
    </location>
    <ligand>
        <name>UDP-N-acetyl-alpha-D-muramoyl-L-alanyl-D-glutamate</name>
        <dbReference type="ChEBI" id="CHEBI:83900"/>
    </ligand>
</feature>
<dbReference type="UniPathway" id="UPA00219"/>
<comment type="subcellular location">
    <subcellularLocation>
        <location evidence="8 9">Cytoplasm</location>
    </subcellularLocation>
</comment>
<evidence type="ECO:0000256" key="7">
    <source>
        <dbReference type="ARBA" id="ARBA00023316"/>
    </source>
</evidence>